<evidence type="ECO:0000313" key="3">
    <source>
        <dbReference type="Proteomes" id="UP000053707"/>
    </source>
</evidence>
<accession>A0A101A8U4</accession>
<feature type="compositionally biased region" description="Polar residues" evidence="1">
    <location>
        <begin position="46"/>
        <end position="57"/>
    </location>
</feature>
<feature type="region of interest" description="Disordered" evidence="1">
    <location>
        <begin position="1"/>
        <end position="20"/>
    </location>
</feature>
<protein>
    <submittedName>
        <fullName evidence="2">Uncharacterized protein</fullName>
    </submittedName>
</protein>
<dbReference type="Proteomes" id="UP000053707">
    <property type="component" value="Unassembled WGS sequence"/>
</dbReference>
<comment type="caution">
    <text evidence="2">The sequence shown here is derived from an EMBL/GenBank/DDBJ whole genome shotgun (WGS) entry which is preliminary data.</text>
</comment>
<proteinExistence type="predicted"/>
<organism evidence="2 3">
    <name type="scientific">Mycobacterium lehmannii</name>
    <dbReference type="NCBI Taxonomy" id="2048550"/>
    <lineage>
        <taxon>Bacteria</taxon>
        <taxon>Bacillati</taxon>
        <taxon>Actinomycetota</taxon>
        <taxon>Actinomycetes</taxon>
        <taxon>Mycobacteriales</taxon>
        <taxon>Mycobacteriaceae</taxon>
        <taxon>Mycobacterium</taxon>
    </lineage>
</organism>
<name>A0A101A8U4_9MYCO</name>
<reference evidence="2 3" key="1">
    <citation type="submission" date="2016-01" db="EMBL/GenBank/DDBJ databases">
        <authorList>
            <consortium name="TB Trials Study Group"/>
            <person name="Sutton G."/>
            <person name="Brinkac L."/>
            <person name="Sanka R."/>
            <person name="Adams M."/>
            <person name="Lau E.L."/>
            <person name="Macaden R."/>
            <person name="Grewal H.M.S."/>
        </authorList>
    </citation>
    <scope>NUCLEOTIDE SEQUENCE [LARGE SCALE GENOMIC DNA]</scope>
    <source>
        <strain evidence="2 3">IS-1744</strain>
    </source>
</reference>
<feature type="region of interest" description="Disordered" evidence="1">
    <location>
        <begin position="36"/>
        <end position="57"/>
    </location>
</feature>
<gene>
    <name evidence="2" type="ORF">AU192_02515</name>
</gene>
<sequence>MKPVNSVTSRTGASEGVDDEAPGLATTLFWFGLGAGATSAGGDSPQPATTVSTAPQVTNKTQLRISAIA</sequence>
<dbReference type="AlphaFoldDB" id="A0A101A8U4"/>
<feature type="compositionally biased region" description="Polar residues" evidence="1">
    <location>
        <begin position="1"/>
        <end position="12"/>
    </location>
</feature>
<keyword evidence="3" id="KW-1185">Reference proteome</keyword>
<evidence type="ECO:0000313" key="2">
    <source>
        <dbReference type="EMBL" id="KUI17755.1"/>
    </source>
</evidence>
<evidence type="ECO:0000256" key="1">
    <source>
        <dbReference type="SAM" id="MobiDB-lite"/>
    </source>
</evidence>
<dbReference type="EMBL" id="LQIR01000012">
    <property type="protein sequence ID" value="KUI17755.1"/>
    <property type="molecule type" value="Genomic_DNA"/>
</dbReference>